<dbReference type="PANTHER" id="PTHR24232">
    <property type="entry name" value="G-PROTEIN COUPLED RECEPTOR"/>
    <property type="match status" value="1"/>
</dbReference>
<dbReference type="PRINTS" id="PR01157">
    <property type="entry name" value="P2YPURNOCPTR"/>
</dbReference>
<evidence type="ECO:0000256" key="8">
    <source>
        <dbReference type="ARBA" id="ARBA00023224"/>
    </source>
</evidence>
<dbReference type="PROSITE" id="PS50262">
    <property type="entry name" value="G_PROTEIN_RECEP_F1_2"/>
    <property type="match status" value="1"/>
</dbReference>
<proteinExistence type="predicted"/>
<evidence type="ECO:0000313" key="11">
    <source>
        <dbReference type="EMBL" id="EMP24815.1"/>
    </source>
</evidence>
<keyword evidence="4" id="KW-0297">G-protein coupled receptor</keyword>
<evidence type="ECO:0000256" key="1">
    <source>
        <dbReference type="ARBA" id="ARBA00004141"/>
    </source>
</evidence>
<dbReference type="Gene3D" id="1.20.1070.10">
    <property type="entry name" value="Rhodopsin 7-helix transmembrane proteins"/>
    <property type="match status" value="1"/>
</dbReference>
<accession>M7APW7</accession>
<evidence type="ECO:0000256" key="6">
    <source>
        <dbReference type="ARBA" id="ARBA00023170"/>
    </source>
</evidence>
<keyword evidence="12" id="KW-1185">Reference proteome</keyword>
<evidence type="ECO:0000259" key="10">
    <source>
        <dbReference type="PROSITE" id="PS50262"/>
    </source>
</evidence>
<keyword evidence="5 9" id="KW-0472">Membrane</keyword>
<dbReference type="InterPro" id="IPR017452">
    <property type="entry name" value="GPCR_Rhodpsn_7TM"/>
</dbReference>
<keyword evidence="2 9" id="KW-0812">Transmembrane</keyword>
<name>M7APW7_CHEMY</name>
<evidence type="ECO:0000256" key="7">
    <source>
        <dbReference type="ARBA" id="ARBA00023180"/>
    </source>
</evidence>
<dbReference type="SUPFAM" id="SSF81321">
    <property type="entry name" value="Family A G protein-coupled receptor-like"/>
    <property type="match status" value="1"/>
</dbReference>
<dbReference type="GO" id="GO:0007200">
    <property type="term" value="P:phospholipase C-activating G protein-coupled receptor signaling pathway"/>
    <property type="evidence" value="ECO:0007669"/>
    <property type="project" value="TreeGrafter"/>
</dbReference>
<gene>
    <name evidence="11" type="ORF">UY3_18117</name>
</gene>
<feature type="transmembrane region" description="Helical" evidence="9">
    <location>
        <begin position="172"/>
        <end position="196"/>
    </location>
</feature>
<feature type="domain" description="G-protein coupled receptors family 1 profile" evidence="10">
    <location>
        <begin position="30"/>
        <end position="272"/>
    </location>
</feature>
<keyword evidence="8" id="KW-0807">Transducer</keyword>
<feature type="transmembrane region" description="Helical" evidence="9">
    <location>
        <begin position="252"/>
        <end position="275"/>
    </location>
</feature>
<dbReference type="InterPro" id="IPR000276">
    <property type="entry name" value="GPCR_Rhodpsn"/>
</dbReference>
<dbReference type="AlphaFoldDB" id="M7APW7"/>
<evidence type="ECO:0000256" key="5">
    <source>
        <dbReference type="ARBA" id="ARBA00023136"/>
    </source>
</evidence>
<protein>
    <submittedName>
        <fullName evidence="11">Lysophosphatidic acid receptor 6</fullName>
    </submittedName>
</protein>
<dbReference type="EMBL" id="KB597879">
    <property type="protein sequence ID" value="EMP24815.1"/>
    <property type="molecule type" value="Genomic_DNA"/>
</dbReference>
<dbReference type="Pfam" id="PF00001">
    <property type="entry name" value="7tm_1"/>
    <property type="match status" value="1"/>
</dbReference>
<feature type="transmembrane region" description="Helical" evidence="9">
    <location>
        <begin position="217"/>
        <end position="240"/>
    </location>
</feature>
<dbReference type="GO" id="GO:0005886">
    <property type="term" value="C:plasma membrane"/>
    <property type="evidence" value="ECO:0007669"/>
    <property type="project" value="TreeGrafter"/>
</dbReference>
<dbReference type="GO" id="GO:0004930">
    <property type="term" value="F:G protein-coupled receptor activity"/>
    <property type="evidence" value="ECO:0007669"/>
    <property type="project" value="UniProtKB-KW"/>
</dbReference>
<sequence length="337" mass="37447">MTSNHSSNSSSADPVFVGLYALIFTLGLVLNLAALYIFFRCSSVRSFTTVYMKNLAVSDLLLVVSLPVRIYYYSGRPRLGLQVCEITGLLLLVNMYGSIFLLPCISGDRCMAVCFPLHPRVKALRKQAKYICLGVWLLSCAGTVPTYFTQRGKELLWDHCFDNKPKYVTQPVVSSAMALCFVLPLLVMVVCSWALLRAIQRSAAAQMELVNSAKIRSMIVANVTIFLGCFLPFHLVLICYQVDALQGNMLDFSYRCTLLVASANAALDPLAYYFATETFQRMVVMDNLRKAWGFHTDSAEGQSRSQTALGQCIYLQNTMSLPNSTPLVGSPNREPRS</sequence>
<reference evidence="12" key="1">
    <citation type="journal article" date="2013" name="Nat. Genet.">
        <title>The draft genomes of soft-shell turtle and green sea turtle yield insights into the development and evolution of the turtle-specific body plan.</title>
        <authorList>
            <person name="Wang Z."/>
            <person name="Pascual-Anaya J."/>
            <person name="Zadissa A."/>
            <person name="Li W."/>
            <person name="Niimura Y."/>
            <person name="Huang Z."/>
            <person name="Li C."/>
            <person name="White S."/>
            <person name="Xiong Z."/>
            <person name="Fang D."/>
            <person name="Wang B."/>
            <person name="Ming Y."/>
            <person name="Chen Y."/>
            <person name="Zheng Y."/>
            <person name="Kuraku S."/>
            <person name="Pignatelli M."/>
            <person name="Herrero J."/>
            <person name="Beal K."/>
            <person name="Nozawa M."/>
            <person name="Li Q."/>
            <person name="Wang J."/>
            <person name="Zhang H."/>
            <person name="Yu L."/>
            <person name="Shigenobu S."/>
            <person name="Wang J."/>
            <person name="Liu J."/>
            <person name="Flicek P."/>
            <person name="Searle S."/>
            <person name="Wang J."/>
            <person name="Kuratani S."/>
            <person name="Yin Y."/>
            <person name="Aken B."/>
            <person name="Zhang G."/>
            <person name="Irie N."/>
        </authorList>
    </citation>
    <scope>NUCLEOTIDE SEQUENCE [LARGE SCALE GENOMIC DNA]</scope>
</reference>
<feature type="transmembrane region" description="Helical" evidence="9">
    <location>
        <begin position="79"/>
        <end position="102"/>
    </location>
</feature>
<dbReference type="CDD" id="cd14982">
    <property type="entry name" value="7tmA_purinoceptor-like"/>
    <property type="match status" value="1"/>
</dbReference>
<evidence type="ECO:0000256" key="3">
    <source>
        <dbReference type="ARBA" id="ARBA00022989"/>
    </source>
</evidence>
<organism evidence="11 12">
    <name type="scientific">Chelonia mydas</name>
    <name type="common">Green sea-turtle</name>
    <name type="synonym">Chelonia agassizi</name>
    <dbReference type="NCBI Taxonomy" id="8469"/>
    <lineage>
        <taxon>Eukaryota</taxon>
        <taxon>Metazoa</taxon>
        <taxon>Chordata</taxon>
        <taxon>Craniata</taxon>
        <taxon>Vertebrata</taxon>
        <taxon>Euteleostomi</taxon>
        <taxon>Archelosauria</taxon>
        <taxon>Testudinata</taxon>
        <taxon>Testudines</taxon>
        <taxon>Cryptodira</taxon>
        <taxon>Durocryptodira</taxon>
        <taxon>Americhelydia</taxon>
        <taxon>Chelonioidea</taxon>
        <taxon>Cheloniidae</taxon>
        <taxon>Chelonia</taxon>
    </lineage>
</organism>
<dbReference type="PANTHER" id="PTHR24232:SF112">
    <property type="entry name" value="LYSOPHOSPHATIDIC ACID RECEPTOR 6-LIKE"/>
    <property type="match status" value="1"/>
</dbReference>
<keyword evidence="3 9" id="KW-1133">Transmembrane helix</keyword>
<dbReference type="eggNOG" id="ENOG502QWDG">
    <property type="taxonomic scope" value="Eukaryota"/>
</dbReference>
<dbReference type="Proteomes" id="UP000031443">
    <property type="component" value="Unassembled WGS sequence"/>
</dbReference>
<keyword evidence="6 11" id="KW-0675">Receptor</keyword>
<keyword evidence="7" id="KW-0325">Glycoprotein</keyword>
<feature type="transmembrane region" description="Helical" evidence="9">
    <location>
        <begin position="51"/>
        <end position="73"/>
    </location>
</feature>
<evidence type="ECO:0000256" key="9">
    <source>
        <dbReference type="SAM" id="Phobius"/>
    </source>
</evidence>
<comment type="subcellular location">
    <subcellularLocation>
        <location evidence="1">Membrane</location>
        <topology evidence="1">Multi-pass membrane protein</topology>
    </subcellularLocation>
</comment>
<feature type="transmembrane region" description="Helical" evidence="9">
    <location>
        <begin position="15"/>
        <end position="39"/>
    </location>
</feature>
<evidence type="ECO:0000256" key="4">
    <source>
        <dbReference type="ARBA" id="ARBA00023040"/>
    </source>
</evidence>
<evidence type="ECO:0000313" key="12">
    <source>
        <dbReference type="Proteomes" id="UP000031443"/>
    </source>
</evidence>
<evidence type="ECO:0000256" key="2">
    <source>
        <dbReference type="ARBA" id="ARBA00022692"/>
    </source>
</evidence>
<feature type="transmembrane region" description="Helical" evidence="9">
    <location>
        <begin position="130"/>
        <end position="148"/>
    </location>
</feature>
<dbReference type="GO" id="GO:0035025">
    <property type="term" value="P:positive regulation of Rho protein signal transduction"/>
    <property type="evidence" value="ECO:0007669"/>
    <property type="project" value="TreeGrafter"/>
</dbReference>
<dbReference type="PRINTS" id="PR00237">
    <property type="entry name" value="GPCRRHODOPSN"/>
</dbReference>